<dbReference type="NCBIfam" id="NF005596">
    <property type="entry name" value="PRK07328.1"/>
    <property type="match status" value="1"/>
</dbReference>
<evidence type="ECO:0000256" key="7">
    <source>
        <dbReference type="ARBA" id="ARBA00049158"/>
    </source>
</evidence>
<protein>
    <recommendedName>
        <fullName evidence="3 8">Histidinol-phosphatase</fullName>
        <shortName evidence="8">HolPase</shortName>
        <ecNumber evidence="3 8">3.1.3.15</ecNumber>
    </recommendedName>
</protein>
<evidence type="ECO:0000256" key="8">
    <source>
        <dbReference type="RuleBase" id="RU366003"/>
    </source>
</evidence>
<dbReference type="EMBL" id="FAXN01000020">
    <property type="protein sequence ID" value="CUV65172.1"/>
    <property type="molecule type" value="Genomic_DNA"/>
</dbReference>
<evidence type="ECO:0000313" key="10">
    <source>
        <dbReference type="EMBL" id="CUV65172.1"/>
    </source>
</evidence>
<dbReference type="InterPro" id="IPR010140">
    <property type="entry name" value="Histidinol_P_phosphatase_HisJ"/>
</dbReference>
<dbReference type="GO" id="GO:0004401">
    <property type="term" value="F:histidinol-phosphatase activity"/>
    <property type="evidence" value="ECO:0007669"/>
    <property type="project" value="UniProtKB-UniRule"/>
</dbReference>
<evidence type="ECO:0000256" key="5">
    <source>
        <dbReference type="ARBA" id="ARBA00022801"/>
    </source>
</evidence>
<dbReference type="CDD" id="cd12110">
    <property type="entry name" value="PHP_HisPPase_Hisj_like"/>
    <property type="match status" value="1"/>
</dbReference>
<dbReference type="EC" id="3.1.3.15" evidence="3 8"/>
<comment type="catalytic activity">
    <reaction evidence="7 8">
        <text>L-histidinol phosphate + H2O = L-histidinol + phosphate</text>
        <dbReference type="Rhea" id="RHEA:14465"/>
        <dbReference type="ChEBI" id="CHEBI:15377"/>
        <dbReference type="ChEBI" id="CHEBI:43474"/>
        <dbReference type="ChEBI" id="CHEBI:57699"/>
        <dbReference type="ChEBI" id="CHEBI:57980"/>
        <dbReference type="EC" id="3.1.3.15"/>
    </reaction>
</comment>
<dbReference type="NCBIfam" id="TIGR01856">
    <property type="entry name" value="hisJ_fam"/>
    <property type="match status" value="1"/>
</dbReference>
<comment type="pathway">
    <text evidence="1 8">Amino-acid biosynthesis; L-histidine biosynthesis; L-histidine from 5-phospho-alpha-D-ribose 1-diphosphate: step 8/9.</text>
</comment>
<feature type="domain" description="PHP" evidence="9">
    <location>
        <begin position="4"/>
        <end position="188"/>
    </location>
</feature>
<dbReference type="GO" id="GO:0005737">
    <property type="term" value="C:cytoplasm"/>
    <property type="evidence" value="ECO:0007669"/>
    <property type="project" value="TreeGrafter"/>
</dbReference>
<keyword evidence="5 8" id="KW-0378">Hydrolase</keyword>
<dbReference type="GO" id="GO:0000105">
    <property type="term" value="P:L-histidine biosynthetic process"/>
    <property type="evidence" value="ECO:0007669"/>
    <property type="project" value="UniProtKB-UniRule"/>
</dbReference>
<dbReference type="Gene3D" id="3.20.20.140">
    <property type="entry name" value="Metal-dependent hydrolases"/>
    <property type="match status" value="1"/>
</dbReference>
<accession>A0A0S4XLG4</accession>
<keyword evidence="6 8" id="KW-0368">Histidine biosynthesis</keyword>
<dbReference type="PANTHER" id="PTHR21039">
    <property type="entry name" value="HISTIDINOL PHOSPHATASE-RELATED"/>
    <property type="match status" value="1"/>
</dbReference>
<dbReference type="Pfam" id="PF02811">
    <property type="entry name" value="PHP"/>
    <property type="match status" value="1"/>
</dbReference>
<evidence type="ECO:0000256" key="2">
    <source>
        <dbReference type="ARBA" id="ARBA00009152"/>
    </source>
</evidence>
<evidence type="ECO:0000256" key="4">
    <source>
        <dbReference type="ARBA" id="ARBA00022605"/>
    </source>
</evidence>
<evidence type="ECO:0000256" key="3">
    <source>
        <dbReference type="ARBA" id="ARBA00013085"/>
    </source>
</evidence>
<comment type="similarity">
    <text evidence="2 8">Belongs to the PHP hydrolase family. HisK subfamily.</text>
</comment>
<reference evidence="10" key="1">
    <citation type="submission" date="2015-11" db="EMBL/GenBank/DDBJ databases">
        <authorList>
            <person name="Zhang Y."/>
            <person name="Guo Z."/>
        </authorList>
    </citation>
    <scope>NUCLEOTIDE SEQUENCE</scope>
    <source>
        <strain evidence="10">BN30871</strain>
    </source>
</reference>
<dbReference type="UniPathway" id="UPA00031">
    <property type="reaction ID" value="UER00013"/>
</dbReference>
<sequence length="259" mass="30349">MRIDLHNHTTFCNHANGTIDEYIQRAIELGIDIYGFSEHAPMDFDEGYRLKLEDMQKYEDLVLEAKERYKNDIEILLGYEVDYLPHHMDERVLSRKVDYMIGSVHFINEWGFDNPEFIGGYKTRDIDEIWQSYFDAIEEMAKTGLFDIVGHLDLIKIFKFLPKKDIRIISSNALKAIKQSNMTIEINAAGFRKPIGEPYPSKSFLEVIYELDIPITFASDAHEIDHIGFKYDEIMELVKNIGFSKVMIFNQRDKKLINF</sequence>
<name>A0A0S4XLG4_9BACT</name>
<evidence type="ECO:0000259" key="9">
    <source>
        <dbReference type="Pfam" id="PF02811"/>
    </source>
</evidence>
<dbReference type="PANTHER" id="PTHR21039:SF0">
    <property type="entry name" value="HISTIDINOL-PHOSPHATASE"/>
    <property type="match status" value="1"/>
</dbReference>
<dbReference type="InterPro" id="IPR016195">
    <property type="entry name" value="Pol/histidinol_Pase-like"/>
</dbReference>
<evidence type="ECO:0000256" key="6">
    <source>
        <dbReference type="ARBA" id="ARBA00023102"/>
    </source>
</evidence>
<dbReference type="AlphaFoldDB" id="A0A0S4XLG4"/>
<gene>
    <name evidence="10" type="primary">hisJ</name>
    <name evidence="10" type="ORF">BN3087_210019</name>
</gene>
<dbReference type="InterPro" id="IPR004013">
    <property type="entry name" value="PHP_dom"/>
</dbReference>
<evidence type="ECO:0000256" key="1">
    <source>
        <dbReference type="ARBA" id="ARBA00004970"/>
    </source>
</evidence>
<dbReference type="SUPFAM" id="SSF89550">
    <property type="entry name" value="PHP domain-like"/>
    <property type="match status" value="1"/>
</dbReference>
<organism evidence="10">
    <name type="scientific">Sulfurovum sp. enrichment culture clone C5</name>
    <dbReference type="NCBI Taxonomy" id="497650"/>
    <lineage>
        <taxon>Bacteria</taxon>
        <taxon>Pseudomonadati</taxon>
        <taxon>Campylobacterota</taxon>
        <taxon>Epsilonproteobacteria</taxon>
        <taxon>Campylobacterales</taxon>
        <taxon>Sulfurovaceae</taxon>
        <taxon>Sulfurovum</taxon>
        <taxon>environmental samples</taxon>
    </lineage>
</organism>
<keyword evidence="4 8" id="KW-0028">Amino-acid biosynthesis</keyword>
<proteinExistence type="inferred from homology"/>